<dbReference type="Gene3D" id="3.40.50.2000">
    <property type="entry name" value="Glycogen Phosphorylase B"/>
    <property type="match status" value="3"/>
</dbReference>
<accession>A0ABW1RDM1</accession>
<name>A0ABW1RDM1_9LACO</name>
<proteinExistence type="predicted"/>
<dbReference type="PANTHER" id="PTHR12526">
    <property type="entry name" value="GLYCOSYLTRANSFERASE"/>
    <property type="match status" value="1"/>
</dbReference>
<evidence type="ECO:0000256" key="1">
    <source>
        <dbReference type="ARBA" id="ARBA00022676"/>
    </source>
</evidence>
<dbReference type="SUPFAM" id="SSF53756">
    <property type="entry name" value="UDP-Glycosyltransferase/glycogen phosphorylase"/>
    <property type="match status" value="1"/>
</dbReference>
<evidence type="ECO:0000313" key="5">
    <source>
        <dbReference type="Proteomes" id="UP001596289"/>
    </source>
</evidence>
<evidence type="ECO:0000259" key="3">
    <source>
        <dbReference type="Pfam" id="PF00534"/>
    </source>
</evidence>
<sequence length="517" mass="59257">MNYFISGMLYYRLSGIEIVEVKRLKLFKQHQVACKIATLKYNNYMHVNLPVYDLQDADVVNLYDYFQQAEKVTEPATVITDLNVDKSFTQEQPDEITFIFKQADVQRLEIKVFAAEEFGHTFVKNQVRSINYFDRFEHKIRCETFDTRGFLSLSQTFGQNGGINQEIFYTPSGERAIICDYAQNDEQQVAMSSVRVNYQNHWYVFSDLIELRSFFLDCLNQEAQLQAKFFSDKSNIGDAAMLGMKTKAVKIVVRHSTHTYDPTAPLTSRLNDVILNQFNNRQSLSAAIVSTAQQTKDMQIRFNHELPFYTIPVAYVDNALLQKAPVLLKQRKRHTILAVARINEEKRIEQMIDALSKVRKTVADATLEIYGYVPNSTYLKTLQEKAAALQLTNAVLFQQFQPDLTDVYNEMPILILTSAFESFNMSLLEGIAHGVVPIAYDINYGPATIIDNEKNGYLIKNGDSHALAEKIVNLLTDDALLQQMSTQAYRKAAEFAADHVWQLWQEKIINNSELKAK</sequence>
<dbReference type="GO" id="GO:0016757">
    <property type="term" value="F:glycosyltransferase activity"/>
    <property type="evidence" value="ECO:0007669"/>
    <property type="project" value="UniProtKB-KW"/>
</dbReference>
<keyword evidence="2 4" id="KW-0808">Transferase</keyword>
<comment type="caution">
    <text evidence="4">The sequence shown here is derived from an EMBL/GenBank/DDBJ whole genome shotgun (WGS) entry which is preliminary data.</text>
</comment>
<dbReference type="InterPro" id="IPR001296">
    <property type="entry name" value="Glyco_trans_1"/>
</dbReference>
<reference evidence="5" key="1">
    <citation type="journal article" date="2019" name="Int. J. Syst. Evol. Microbiol.">
        <title>The Global Catalogue of Microorganisms (GCM) 10K type strain sequencing project: providing services to taxonomists for standard genome sequencing and annotation.</title>
        <authorList>
            <consortium name="The Broad Institute Genomics Platform"/>
            <consortium name="The Broad Institute Genome Sequencing Center for Infectious Disease"/>
            <person name="Wu L."/>
            <person name="Ma J."/>
        </authorList>
    </citation>
    <scope>NUCLEOTIDE SEQUENCE [LARGE SCALE GENOMIC DNA]</scope>
    <source>
        <strain evidence="5">CCM 8904</strain>
    </source>
</reference>
<protein>
    <submittedName>
        <fullName evidence="4">Glycosyltransferase</fullName>
        <ecNumber evidence="4">2.4.-.-</ecNumber>
    </submittedName>
</protein>
<dbReference type="EC" id="2.4.-.-" evidence="4"/>
<keyword evidence="1 4" id="KW-0328">Glycosyltransferase</keyword>
<evidence type="ECO:0000256" key="2">
    <source>
        <dbReference type="ARBA" id="ARBA00022679"/>
    </source>
</evidence>
<dbReference type="PANTHER" id="PTHR12526:SF629">
    <property type="entry name" value="TEICHURONIC ACID BIOSYNTHESIS GLYCOSYLTRANSFERASE TUAH-RELATED"/>
    <property type="match status" value="1"/>
</dbReference>
<keyword evidence="5" id="KW-1185">Reference proteome</keyword>
<dbReference type="RefSeq" id="WP_125552636.1">
    <property type="nucleotide sequence ID" value="NZ_JBHSSL010000055.1"/>
</dbReference>
<dbReference type="Proteomes" id="UP001596289">
    <property type="component" value="Unassembled WGS sequence"/>
</dbReference>
<feature type="domain" description="Glycosyl transferase family 1" evidence="3">
    <location>
        <begin position="327"/>
        <end position="490"/>
    </location>
</feature>
<dbReference type="EMBL" id="JBHSSL010000055">
    <property type="protein sequence ID" value="MFC6170873.1"/>
    <property type="molecule type" value="Genomic_DNA"/>
</dbReference>
<evidence type="ECO:0000313" key="4">
    <source>
        <dbReference type="EMBL" id="MFC6170873.1"/>
    </source>
</evidence>
<dbReference type="Pfam" id="PF00534">
    <property type="entry name" value="Glycos_transf_1"/>
    <property type="match status" value="1"/>
</dbReference>
<organism evidence="4 5">
    <name type="scientific">Loigolactobacillus jiayinensis</name>
    <dbReference type="NCBI Taxonomy" id="2486016"/>
    <lineage>
        <taxon>Bacteria</taxon>
        <taxon>Bacillati</taxon>
        <taxon>Bacillota</taxon>
        <taxon>Bacilli</taxon>
        <taxon>Lactobacillales</taxon>
        <taxon>Lactobacillaceae</taxon>
        <taxon>Loigolactobacillus</taxon>
    </lineage>
</organism>
<gene>
    <name evidence="4" type="ORF">ACFQGP_09820</name>
</gene>